<dbReference type="SUPFAM" id="SSF52058">
    <property type="entry name" value="L domain-like"/>
    <property type="match status" value="1"/>
</dbReference>
<gene>
    <name evidence="1" type="ORF">IEQ34_026945</name>
</gene>
<accession>A0AAV7FKQ3</accession>
<name>A0AAV7FKQ3_DENCH</name>
<dbReference type="InterPro" id="IPR032675">
    <property type="entry name" value="LRR_dom_sf"/>
</dbReference>
<reference evidence="1 2" key="1">
    <citation type="journal article" date="2021" name="Hortic Res">
        <title>Chromosome-scale assembly of the Dendrobium chrysotoxum genome enhances the understanding of orchid evolution.</title>
        <authorList>
            <person name="Zhang Y."/>
            <person name="Zhang G.Q."/>
            <person name="Zhang D."/>
            <person name="Liu X.D."/>
            <person name="Xu X.Y."/>
            <person name="Sun W.H."/>
            <person name="Yu X."/>
            <person name="Zhu X."/>
            <person name="Wang Z.W."/>
            <person name="Zhao X."/>
            <person name="Zhong W.Y."/>
            <person name="Chen H."/>
            <person name="Yin W.L."/>
            <person name="Huang T."/>
            <person name="Niu S.C."/>
            <person name="Liu Z.J."/>
        </authorList>
    </citation>
    <scope>NUCLEOTIDE SEQUENCE [LARGE SCALE GENOMIC DNA]</scope>
    <source>
        <strain evidence="1">Lindl</strain>
    </source>
</reference>
<evidence type="ECO:0000313" key="2">
    <source>
        <dbReference type="Proteomes" id="UP000775213"/>
    </source>
</evidence>
<dbReference type="AlphaFoldDB" id="A0AAV7FKQ3"/>
<protein>
    <submittedName>
        <fullName evidence="1">Uncharacterized protein</fullName>
    </submittedName>
</protein>
<sequence length="73" mass="7909">MGGNYLNGSIPRGLFCLPNIVEVELHDNLLTSGFPNTIKFRISSNLSQITLSENCLSGILPSSIINSMLSRSL</sequence>
<evidence type="ECO:0000313" key="1">
    <source>
        <dbReference type="EMBL" id="KAH0433814.1"/>
    </source>
</evidence>
<proteinExistence type="predicted"/>
<dbReference type="Gene3D" id="3.80.10.10">
    <property type="entry name" value="Ribonuclease Inhibitor"/>
    <property type="match status" value="1"/>
</dbReference>
<comment type="caution">
    <text evidence="1">The sequence shown here is derived from an EMBL/GenBank/DDBJ whole genome shotgun (WGS) entry which is preliminary data.</text>
</comment>
<organism evidence="1 2">
    <name type="scientific">Dendrobium chrysotoxum</name>
    <name type="common">Orchid</name>
    <dbReference type="NCBI Taxonomy" id="161865"/>
    <lineage>
        <taxon>Eukaryota</taxon>
        <taxon>Viridiplantae</taxon>
        <taxon>Streptophyta</taxon>
        <taxon>Embryophyta</taxon>
        <taxon>Tracheophyta</taxon>
        <taxon>Spermatophyta</taxon>
        <taxon>Magnoliopsida</taxon>
        <taxon>Liliopsida</taxon>
        <taxon>Asparagales</taxon>
        <taxon>Orchidaceae</taxon>
        <taxon>Epidendroideae</taxon>
        <taxon>Malaxideae</taxon>
        <taxon>Dendrobiinae</taxon>
        <taxon>Dendrobium</taxon>
    </lineage>
</organism>
<dbReference type="EMBL" id="JAGFBR010000806">
    <property type="protein sequence ID" value="KAH0433814.1"/>
    <property type="molecule type" value="Genomic_DNA"/>
</dbReference>
<dbReference type="Proteomes" id="UP000775213">
    <property type="component" value="Unassembled WGS sequence"/>
</dbReference>
<keyword evidence="2" id="KW-1185">Reference proteome</keyword>